<comment type="caution">
    <text evidence="2">The sequence shown here is derived from an EMBL/GenBank/DDBJ whole genome shotgun (WGS) entry which is preliminary data.</text>
</comment>
<evidence type="ECO:0000313" key="2">
    <source>
        <dbReference type="EMBL" id="GAA4191336.1"/>
    </source>
</evidence>
<evidence type="ECO:0000313" key="3">
    <source>
        <dbReference type="Proteomes" id="UP001500213"/>
    </source>
</evidence>
<gene>
    <name evidence="2" type="ORF">GCM10022288_21960</name>
</gene>
<evidence type="ECO:0000259" key="1">
    <source>
        <dbReference type="Pfam" id="PF25355"/>
    </source>
</evidence>
<sequence length="156" mass="16908">MLEGASLPFAEDDSARVSGRDMLPADMRNSVQAGLLWRGSKGETMGVLVYAGSESYEIEDRALAHVKIAITSKLRRNESFLLNWSVPASAGSGRVSIWLSPAIPLQFRFSGSKPLELSRIWLEALERSSTGIRGMLLMNEEEAAHYLQAAGGATAP</sequence>
<dbReference type="Pfam" id="PF25355">
    <property type="entry name" value="DUF7882"/>
    <property type="match status" value="1"/>
</dbReference>
<keyword evidence="3" id="KW-1185">Reference proteome</keyword>
<dbReference type="InterPro" id="IPR057204">
    <property type="entry name" value="DUF7882"/>
</dbReference>
<dbReference type="EMBL" id="BAABBX010000015">
    <property type="protein sequence ID" value="GAA4191336.1"/>
    <property type="molecule type" value="Genomic_DNA"/>
</dbReference>
<reference evidence="3" key="1">
    <citation type="journal article" date="2019" name="Int. J. Syst. Evol. Microbiol.">
        <title>The Global Catalogue of Microorganisms (GCM) 10K type strain sequencing project: providing services to taxonomists for standard genome sequencing and annotation.</title>
        <authorList>
            <consortium name="The Broad Institute Genomics Platform"/>
            <consortium name="The Broad Institute Genome Sequencing Center for Infectious Disease"/>
            <person name="Wu L."/>
            <person name="Ma J."/>
        </authorList>
    </citation>
    <scope>NUCLEOTIDE SEQUENCE [LARGE SCALE GENOMIC DNA]</scope>
    <source>
        <strain evidence="3">JCM 17593</strain>
    </source>
</reference>
<accession>A0ABP8AVE0</accession>
<name>A0ABP8AVE0_9MICO</name>
<dbReference type="Proteomes" id="UP001500213">
    <property type="component" value="Unassembled WGS sequence"/>
</dbReference>
<protein>
    <recommendedName>
        <fullName evidence="1">DUF7882 domain-containing protein</fullName>
    </recommendedName>
</protein>
<feature type="domain" description="DUF7882" evidence="1">
    <location>
        <begin position="45"/>
        <end position="140"/>
    </location>
</feature>
<organism evidence="2 3">
    <name type="scientific">Gryllotalpicola kribbensis</name>
    <dbReference type="NCBI Taxonomy" id="993084"/>
    <lineage>
        <taxon>Bacteria</taxon>
        <taxon>Bacillati</taxon>
        <taxon>Actinomycetota</taxon>
        <taxon>Actinomycetes</taxon>
        <taxon>Micrococcales</taxon>
        <taxon>Microbacteriaceae</taxon>
        <taxon>Gryllotalpicola</taxon>
    </lineage>
</organism>
<proteinExistence type="predicted"/>